<name>A0ABY7M4P8_9CHLR</name>
<evidence type="ECO:0000313" key="2">
    <source>
        <dbReference type="Proteomes" id="UP001212803"/>
    </source>
</evidence>
<gene>
    <name evidence="1" type="ORF">O0235_12095</name>
</gene>
<accession>A0ABY7M4P8</accession>
<organism evidence="1 2">
    <name type="scientific">Tepidiforma flava</name>
    <dbReference type="NCBI Taxonomy" id="3004094"/>
    <lineage>
        <taxon>Bacteria</taxon>
        <taxon>Bacillati</taxon>
        <taxon>Chloroflexota</taxon>
        <taxon>Tepidiformia</taxon>
        <taxon>Tepidiformales</taxon>
        <taxon>Tepidiformaceae</taxon>
        <taxon>Tepidiforma</taxon>
    </lineage>
</organism>
<protein>
    <submittedName>
        <fullName evidence="1">Uncharacterized protein</fullName>
    </submittedName>
</protein>
<evidence type="ECO:0000313" key="1">
    <source>
        <dbReference type="EMBL" id="WBL35511.1"/>
    </source>
</evidence>
<sequence length="66" mass="6975">MASDWLTDSPEGRQVLLDVVAALEAVVVALQVARAGSDPDYALREAVRRVAAARRRVDGASRGRGG</sequence>
<dbReference type="Proteomes" id="UP001212803">
    <property type="component" value="Chromosome"/>
</dbReference>
<proteinExistence type="predicted"/>
<keyword evidence="2" id="KW-1185">Reference proteome</keyword>
<dbReference type="RefSeq" id="WP_270056037.1">
    <property type="nucleotide sequence ID" value="NZ_CP115149.1"/>
</dbReference>
<dbReference type="EMBL" id="CP115149">
    <property type="protein sequence ID" value="WBL35511.1"/>
    <property type="molecule type" value="Genomic_DNA"/>
</dbReference>
<reference evidence="1 2" key="1">
    <citation type="journal article" date="2023" name="ISME J.">
        <title>Thermophilic Dehalococcoidia with unusual traits shed light on an unexpected past.</title>
        <authorList>
            <person name="Palmer M."/>
            <person name="Covington J.K."/>
            <person name="Zhou E.M."/>
            <person name="Thomas S.C."/>
            <person name="Habib N."/>
            <person name="Seymour C.O."/>
            <person name="Lai D."/>
            <person name="Johnston J."/>
            <person name="Hashimi A."/>
            <person name="Jiao J.Y."/>
            <person name="Muok A.R."/>
            <person name="Liu L."/>
            <person name="Xian W.D."/>
            <person name="Zhi X.Y."/>
            <person name="Li M.M."/>
            <person name="Silva L.P."/>
            <person name="Bowen B.P."/>
            <person name="Louie K."/>
            <person name="Briegel A."/>
            <person name="Pett-Ridge J."/>
            <person name="Weber P.K."/>
            <person name="Tocheva E.I."/>
            <person name="Woyke T."/>
            <person name="Northen T.R."/>
            <person name="Mayali X."/>
            <person name="Li W.J."/>
            <person name="Hedlund B.P."/>
        </authorList>
    </citation>
    <scope>NUCLEOTIDE SEQUENCE [LARGE SCALE GENOMIC DNA]</scope>
    <source>
        <strain evidence="1 2">YIM 72310</strain>
    </source>
</reference>